<proteinExistence type="predicted"/>
<dbReference type="InterPro" id="IPR050553">
    <property type="entry name" value="Thioredoxin_ResA/DsbE_sf"/>
</dbReference>
<feature type="domain" description="Thioredoxin" evidence="1">
    <location>
        <begin position="1"/>
        <end position="153"/>
    </location>
</feature>
<reference evidence="2 3" key="1">
    <citation type="submission" date="2019-07" db="EMBL/GenBank/DDBJ databases">
        <title>Whole genome shotgun sequence of Vibrio sagamiensis NBRC 104589.</title>
        <authorList>
            <person name="Hosoyama A."/>
            <person name="Uohara A."/>
            <person name="Ohji S."/>
            <person name="Ichikawa N."/>
        </authorList>
    </citation>
    <scope>NUCLEOTIDE SEQUENCE [LARGE SCALE GENOMIC DNA]</scope>
    <source>
        <strain evidence="2 3">NBRC 104589</strain>
    </source>
</reference>
<evidence type="ECO:0000313" key="2">
    <source>
        <dbReference type="EMBL" id="GEM77267.1"/>
    </source>
</evidence>
<dbReference type="Gene3D" id="3.40.30.10">
    <property type="entry name" value="Glutaredoxin"/>
    <property type="match status" value="1"/>
</dbReference>
<name>A0A511QJA0_9VIBR</name>
<sequence length="182" mass="20301">MHQYPVAPELTVSHWLNTDSPLYLSELKGKVVVIHTFQMLCPGCVSYGLPQAEKLTHFFQQEDVVVIGLHTVFEHHEAMQLESLKAFVHEYRLSFPIAVDAPSSNSIPITMGEYQLAGTPSLVIIDKNSKIRFTHHGAIDDMLVSKIVSSLVLETNSVNNDIELEATTSTPKQSDRIRCSVN</sequence>
<dbReference type="GO" id="GO:0016491">
    <property type="term" value="F:oxidoreductase activity"/>
    <property type="evidence" value="ECO:0007669"/>
    <property type="project" value="InterPro"/>
</dbReference>
<dbReference type="OrthoDB" id="9811352at2"/>
<dbReference type="PANTHER" id="PTHR42852:SF13">
    <property type="entry name" value="PROTEIN DIPZ"/>
    <property type="match status" value="1"/>
</dbReference>
<dbReference type="PANTHER" id="PTHR42852">
    <property type="entry name" value="THIOL:DISULFIDE INTERCHANGE PROTEIN DSBE"/>
    <property type="match status" value="1"/>
</dbReference>
<evidence type="ECO:0000259" key="1">
    <source>
        <dbReference type="PROSITE" id="PS51352"/>
    </source>
</evidence>
<protein>
    <recommendedName>
        <fullName evidence="1">Thioredoxin domain-containing protein</fullName>
    </recommendedName>
</protein>
<evidence type="ECO:0000313" key="3">
    <source>
        <dbReference type="Proteomes" id="UP000321922"/>
    </source>
</evidence>
<accession>A0A511QJA0</accession>
<gene>
    <name evidence="2" type="ORF">VSA01S_33790</name>
</gene>
<dbReference type="AlphaFoldDB" id="A0A511QJA0"/>
<dbReference type="PROSITE" id="PS51352">
    <property type="entry name" value="THIOREDOXIN_2"/>
    <property type="match status" value="1"/>
</dbReference>
<comment type="caution">
    <text evidence="2">The sequence shown here is derived from an EMBL/GenBank/DDBJ whole genome shotgun (WGS) entry which is preliminary data.</text>
</comment>
<dbReference type="InterPro" id="IPR036249">
    <property type="entry name" value="Thioredoxin-like_sf"/>
</dbReference>
<dbReference type="RefSeq" id="WP_039981931.1">
    <property type="nucleotide sequence ID" value="NZ_BAOJ01000085.1"/>
</dbReference>
<dbReference type="EMBL" id="BJXJ01000046">
    <property type="protein sequence ID" value="GEM77267.1"/>
    <property type="molecule type" value="Genomic_DNA"/>
</dbReference>
<dbReference type="Pfam" id="PF08534">
    <property type="entry name" value="Redoxin"/>
    <property type="match status" value="1"/>
</dbReference>
<dbReference type="Proteomes" id="UP000321922">
    <property type="component" value="Unassembled WGS sequence"/>
</dbReference>
<organism evidence="2 3">
    <name type="scientific">Vibrio sagamiensis NBRC 104589</name>
    <dbReference type="NCBI Taxonomy" id="1219064"/>
    <lineage>
        <taxon>Bacteria</taxon>
        <taxon>Pseudomonadati</taxon>
        <taxon>Pseudomonadota</taxon>
        <taxon>Gammaproteobacteria</taxon>
        <taxon>Vibrionales</taxon>
        <taxon>Vibrionaceae</taxon>
        <taxon>Vibrio</taxon>
    </lineage>
</organism>
<dbReference type="InterPro" id="IPR013740">
    <property type="entry name" value="Redoxin"/>
</dbReference>
<keyword evidence="3" id="KW-1185">Reference proteome</keyword>
<dbReference type="InterPro" id="IPR013766">
    <property type="entry name" value="Thioredoxin_domain"/>
</dbReference>
<dbReference type="SUPFAM" id="SSF52833">
    <property type="entry name" value="Thioredoxin-like"/>
    <property type="match status" value="1"/>
</dbReference>